<comment type="caution">
    <text evidence="3">The sequence shown here is derived from an EMBL/GenBank/DDBJ whole genome shotgun (WGS) entry which is preliminary data.</text>
</comment>
<feature type="compositionally biased region" description="Basic and acidic residues" evidence="1">
    <location>
        <begin position="284"/>
        <end position="300"/>
    </location>
</feature>
<keyword evidence="2" id="KW-0472">Membrane</keyword>
<protein>
    <submittedName>
        <fullName evidence="3">Uncharacterized protein</fullName>
    </submittedName>
</protein>
<dbReference type="AlphaFoldDB" id="A0A9D1G9F3"/>
<proteinExistence type="predicted"/>
<feature type="transmembrane region" description="Helical" evidence="2">
    <location>
        <begin position="245"/>
        <end position="270"/>
    </location>
</feature>
<name>A0A9D1G9F3_9FIRM</name>
<dbReference type="Proteomes" id="UP000886893">
    <property type="component" value="Unassembled WGS sequence"/>
</dbReference>
<evidence type="ECO:0000256" key="2">
    <source>
        <dbReference type="SAM" id="Phobius"/>
    </source>
</evidence>
<keyword evidence="2" id="KW-1133">Transmembrane helix</keyword>
<accession>A0A9D1G9F3</accession>
<organism evidence="3 4">
    <name type="scientific">Candidatus Caccosoma faecigallinarum</name>
    <dbReference type="NCBI Taxonomy" id="2840720"/>
    <lineage>
        <taxon>Bacteria</taxon>
        <taxon>Bacillati</taxon>
        <taxon>Bacillota</taxon>
        <taxon>Bacillota incertae sedis</taxon>
        <taxon>Candidatus Caccosoma</taxon>
    </lineage>
</organism>
<feature type="compositionally biased region" description="Basic and acidic residues" evidence="1">
    <location>
        <begin position="69"/>
        <end position="88"/>
    </location>
</feature>
<dbReference type="InterPro" id="IPR038587">
    <property type="entry name" value="Ribosomal_eL40_sf"/>
</dbReference>
<reference evidence="3" key="1">
    <citation type="submission" date="2020-10" db="EMBL/GenBank/DDBJ databases">
        <authorList>
            <person name="Gilroy R."/>
        </authorList>
    </citation>
    <scope>NUCLEOTIDE SEQUENCE</scope>
    <source>
        <strain evidence="3">14508</strain>
    </source>
</reference>
<feature type="transmembrane region" description="Helical" evidence="2">
    <location>
        <begin position="98"/>
        <end position="121"/>
    </location>
</feature>
<dbReference type="EMBL" id="DVKI01000084">
    <property type="protein sequence ID" value="HIT17278.1"/>
    <property type="molecule type" value="Genomic_DNA"/>
</dbReference>
<gene>
    <name evidence="3" type="ORF">IAD04_02715</name>
</gene>
<feature type="region of interest" description="Disordered" evidence="1">
    <location>
        <begin position="63"/>
        <end position="88"/>
    </location>
</feature>
<feature type="region of interest" description="Disordered" evidence="1">
    <location>
        <begin position="279"/>
        <end position="300"/>
    </location>
</feature>
<evidence type="ECO:0000313" key="3">
    <source>
        <dbReference type="EMBL" id="HIT17278.1"/>
    </source>
</evidence>
<feature type="transmembrane region" description="Helical" evidence="2">
    <location>
        <begin position="178"/>
        <end position="200"/>
    </location>
</feature>
<dbReference type="Gene3D" id="4.10.1060.50">
    <property type="match status" value="1"/>
</dbReference>
<reference evidence="3" key="2">
    <citation type="journal article" date="2021" name="PeerJ">
        <title>Extensive microbial diversity within the chicken gut microbiome revealed by metagenomics and culture.</title>
        <authorList>
            <person name="Gilroy R."/>
            <person name="Ravi A."/>
            <person name="Getino M."/>
            <person name="Pursley I."/>
            <person name="Horton D.L."/>
            <person name="Alikhan N.F."/>
            <person name="Baker D."/>
            <person name="Gharbi K."/>
            <person name="Hall N."/>
            <person name="Watson M."/>
            <person name="Adriaenssens E.M."/>
            <person name="Foster-Nyarko E."/>
            <person name="Jarju S."/>
            <person name="Secka A."/>
            <person name="Antonio M."/>
            <person name="Oren A."/>
            <person name="Chaudhuri R.R."/>
            <person name="La Ragione R."/>
            <person name="Hildebrand F."/>
            <person name="Pallen M.J."/>
        </authorList>
    </citation>
    <scope>NUCLEOTIDE SEQUENCE</scope>
    <source>
        <strain evidence="3">14508</strain>
    </source>
</reference>
<keyword evidence="2" id="KW-0812">Transmembrane</keyword>
<evidence type="ECO:0000256" key="1">
    <source>
        <dbReference type="SAM" id="MobiDB-lite"/>
    </source>
</evidence>
<evidence type="ECO:0000313" key="4">
    <source>
        <dbReference type="Proteomes" id="UP000886893"/>
    </source>
</evidence>
<sequence length="300" mass="34679">MHEIYQQKDLPYLNVQVCPNCNQLVPLNLKVCPRCGHSMVEEKKENVSIDEFATQTVEMTSPTVTSTIEETKKPLEETKKEEVQNEDLSSKKEKKPSLFLRQIFNLTTIFSFILAFCLLLWGNYFSLNALGLDQTMYSISYNGIDILTFQKDAAVLSNGIQQISIFSSSTTYQQIGTILLFAIYAIFVLLLIIGIIASFIHLCQRKKPITKLYGFILIPSGILWIASFIHSLLFEKTTFMKENQFQVSISSIYIFLLLFIIWIMITFIFLKDDGRKMERKKKIKNEETKKPLEEDELFKD</sequence>
<feature type="transmembrane region" description="Helical" evidence="2">
    <location>
        <begin position="212"/>
        <end position="233"/>
    </location>
</feature>